<evidence type="ECO:0000256" key="1">
    <source>
        <dbReference type="SAM" id="MobiDB-lite"/>
    </source>
</evidence>
<comment type="caution">
    <text evidence="3">The sequence shown here is derived from an EMBL/GenBank/DDBJ whole genome shotgun (WGS) entry which is preliminary data.</text>
</comment>
<reference evidence="3 4" key="1">
    <citation type="submission" date="2020-05" db="EMBL/GenBank/DDBJ databases">
        <title>Gimesia benthica sp. nov., a novel planctomycete isolated from a deep-sea water sample of the Northwest Indian Ocean.</title>
        <authorList>
            <person name="Wang J."/>
            <person name="Ruan C."/>
            <person name="Song L."/>
            <person name="Zhu Y."/>
            <person name="Li A."/>
            <person name="Zheng X."/>
            <person name="Wang L."/>
            <person name="Lu Z."/>
            <person name="Huang Y."/>
            <person name="Du W."/>
            <person name="Zhou Y."/>
            <person name="Huang L."/>
            <person name="Dai X."/>
        </authorList>
    </citation>
    <scope>NUCLEOTIDE SEQUENCE [LARGE SCALE GENOMIC DNA]</scope>
    <source>
        <strain evidence="3 4">YYQ-30</strain>
    </source>
</reference>
<dbReference type="AlphaFoldDB" id="A0A849L3D3"/>
<dbReference type="InterPro" id="IPR007462">
    <property type="entry name" value="COV1-like"/>
</dbReference>
<feature type="transmembrane region" description="Helical" evidence="2">
    <location>
        <begin position="65"/>
        <end position="89"/>
    </location>
</feature>
<dbReference type="Pfam" id="PF04367">
    <property type="entry name" value="DUF502"/>
    <property type="match status" value="1"/>
</dbReference>
<keyword evidence="2" id="KW-0472">Membrane</keyword>
<evidence type="ECO:0000313" key="3">
    <source>
        <dbReference type="EMBL" id="NNU80724.1"/>
    </source>
</evidence>
<accession>A0A849L3D3</accession>
<feature type="region of interest" description="Disordered" evidence="1">
    <location>
        <begin position="218"/>
        <end position="237"/>
    </location>
</feature>
<dbReference type="EMBL" id="JABFBC010000001">
    <property type="protein sequence ID" value="NNU80724.1"/>
    <property type="molecule type" value="Genomic_DNA"/>
</dbReference>
<feature type="transmembrane region" description="Helical" evidence="2">
    <location>
        <begin position="20"/>
        <end position="45"/>
    </location>
</feature>
<evidence type="ECO:0000256" key="2">
    <source>
        <dbReference type="SAM" id="Phobius"/>
    </source>
</evidence>
<dbReference type="Proteomes" id="UP000572377">
    <property type="component" value="Unassembled WGS sequence"/>
</dbReference>
<evidence type="ECO:0000313" key="4">
    <source>
        <dbReference type="Proteomes" id="UP000572377"/>
    </source>
</evidence>
<dbReference type="PANTHER" id="PTHR31876">
    <property type="entry name" value="COV-LIKE PROTEIN 1"/>
    <property type="match status" value="1"/>
</dbReference>
<keyword evidence="2" id="KW-0812">Transmembrane</keyword>
<protein>
    <submittedName>
        <fullName evidence="3">DUF502 domain-containing protein</fullName>
    </submittedName>
</protein>
<dbReference type="RefSeq" id="WP_171324746.1">
    <property type="nucleotide sequence ID" value="NZ_JABFBC010000001.1"/>
</dbReference>
<name>A0A849L3D3_9RHOB</name>
<dbReference type="PANTHER" id="PTHR31876:SF26">
    <property type="entry name" value="PROTEIN LIKE COV 2"/>
    <property type="match status" value="1"/>
</dbReference>
<organism evidence="3 4">
    <name type="scientific">Halovulum dunhuangense</name>
    <dbReference type="NCBI Taxonomy" id="1505036"/>
    <lineage>
        <taxon>Bacteria</taxon>
        <taxon>Pseudomonadati</taxon>
        <taxon>Pseudomonadota</taxon>
        <taxon>Alphaproteobacteria</taxon>
        <taxon>Rhodobacterales</taxon>
        <taxon>Paracoccaceae</taxon>
        <taxon>Halovulum</taxon>
    </lineage>
</organism>
<proteinExistence type="predicted"/>
<keyword evidence="4" id="KW-1185">Reference proteome</keyword>
<keyword evidence="2" id="KW-1133">Transmembrane helix</keyword>
<gene>
    <name evidence="3" type="ORF">HMH01_09775</name>
</gene>
<sequence>MARKPKPPRIGRRATLFQRLRSDFLTGLVIVAPVTLTIWVIWTAITFIDARVVPLVPAAYNPATYLGKNIAGFGVVIFLLFTALVGALTKGLFGRQLVRWGESLFDRTPIVRTIYNAVKQLIETVLNQSSASFQKACLLEYPRRGIWAVGFVSTDTQGEVPVKIGRQDMVSVFLPTTPNPTSGFLLFVPRADVIFLDMTIEDAAKLIISAGLVTPPTKEEIAAGRRPAPARKNQTKP</sequence>